<dbReference type="Proteomes" id="UP001202961">
    <property type="component" value="Unassembled WGS sequence"/>
</dbReference>
<evidence type="ECO:0000313" key="2">
    <source>
        <dbReference type="Proteomes" id="UP001202961"/>
    </source>
</evidence>
<sequence length="53" mass="5604">MSVLFVALPIALVLGGGGVLACVLCIRGGQYDDLDTPAVRMLIDDEEPKKSSR</sequence>
<protein>
    <submittedName>
        <fullName evidence="1">Cbb3-type cytochrome oxidase assembly protein CcoS</fullName>
    </submittedName>
</protein>
<organism evidence="1 2">
    <name type="scientific">Aporhodopirellula aestuarii</name>
    <dbReference type="NCBI Taxonomy" id="2950107"/>
    <lineage>
        <taxon>Bacteria</taxon>
        <taxon>Pseudomonadati</taxon>
        <taxon>Planctomycetota</taxon>
        <taxon>Planctomycetia</taxon>
        <taxon>Pirellulales</taxon>
        <taxon>Pirellulaceae</taxon>
        <taxon>Aporhodopirellula</taxon>
    </lineage>
</organism>
<keyword evidence="2" id="KW-1185">Reference proteome</keyword>
<dbReference type="Pfam" id="PF03597">
    <property type="entry name" value="FixS"/>
    <property type="match status" value="1"/>
</dbReference>
<evidence type="ECO:0000313" key="1">
    <source>
        <dbReference type="EMBL" id="MCM2375198.1"/>
    </source>
</evidence>
<proteinExistence type="predicted"/>
<dbReference type="NCBIfam" id="TIGR00847">
    <property type="entry name" value="ccoS"/>
    <property type="match status" value="1"/>
</dbReference>
<gene>
    <name evidence="1" type="primary">ccoS</name>
    <name evidence="1" type="ORF">NB063_31640</name>
</gene>
<dbReference type="RefSeq" id="WP_250933785.1">
    <property type="nucleotide sequence ID" value="NZ_JAMQBK010000141.1"/>
</dbReference>
<dbReference type="EMBL" id="JAMQBK010000141">
    <property type="protein sequence ID" value="MCM2375198.1"/>
    <property type="molecule type" value="Genomic_DNA"/>
</dbReference>
<comment type="caution">
    <text evidence="1">The sequence shown here is derived from an EMBL/GenBank/DDBJ whole genome shotgun (WGS) entry which is preliminary data.</text>
</comment>
<dbReference type="PANTHER" id="PTHR41532:SF1">
    <property type="entry name" value="FIXS PROTEIN"/>
    <property type="match status" value="1"/>
</dbReference>
<reference evidence="1 2" key="1">
    <citation type="journal article" date="2022" name="Syst. Appl. Microbiol.">
        <title>Rhodopirellula aestuarii sp. nov., a novel member of the genus Rhodopirellula isolated from brackish sediments collected in the Tagus River estuary, Portugal.</title>
        <authorList>
            <person name="Vitorino I.R."/>
            <person name="Klimek D."/>
            <person name="Calusinska M."/>
            <person name="Lobo-da-Cunha A."/>
            <person name="Vasconcelos V."/>
            <person name="Lage O.M."/>
        </authorList>
    </citation>
    <scope>NUCLEOTIDE SEQUENCE [LARGE SCALE GENOMIC DNA]</scope>
    <source>
        <strain evidence="1 2">ICT_H3.1</strain>
    </source>
</reference>
<name>A0ABT0UE70_9BACT</name>
<dbReference type="InterPro" id="IPR004714">
    <property type="entry name" value="Cyt_oxidase_maturation_cbb3"/>
</dbReference>
<accession>A0ABT0UE70</accession>
<dbReference type="PANTHER" id="PTHR41532">
    <property type="entry name" value="FIXS PROTEIN"/>
    <property type="match status" value="1"/>
</dbReference>